<protein>
    <submittedName>
        <fullName evidence="2">Uncharacterized protein</fullName>
    </submittedName>
</protein>
<proteinExistence type="predicted"/>
<reference evidence="2" key="1">
    <citation type="submission" date="2021-01" db="EMBL/GenBank/DDBJ databases">
        <authorList>
            <person name="Corre E."/>
            <person name="Pelletier E."/>
            <person name="Niang G."/>
            <person name="Scheremetjew M."/>
            <person name="Finn R."/>
            <person name="Kale V."/>
            <person name="Holt S."/>
            <person name="Cochrane G."/>
            <person name="Meng A."/>
            <person name="Brown T."/>
            <person name="Cohen L."/>
        </authorList>
    </citation>
    <scope>NUCLEOTIDE SEQUENCE</scope>
    <source>
        <strain evidence="2">CCMP3346</strain>
    </source>
</reference>
<evidence type="ECO:0000313" key="2">
    <source>
        <dbReference type="EMBL" id="CAD9076554.1"/>
    </source>
</evidence>
<feature type="region of interest" description="Disordered" evidence="1">
    <location>
        <begin position="82"/>
        <end position="113"/>
    </location>
</feature>
<evidence type="ECO:0000256" key="1">
    <source>
        <dbReference type="SAM" id="MobiDB-lite"/>
    </source>
</evidence>
<accession>A0A7S1KKH1</accession>
<name>A0A7S1KKH1_9ALVE</name>
<feature type="compositionally biased region" description="Basic and acidic residues" evidence="1">
    <location>
        <begin position="95"/>
        <end position="105"/>
    </location>
</feature>
<sequence length="127" mass="14032">MKATHFSKRRVTDTQGNESPSPIWKTHRQCTAYSLVKRDRQAPTGYRMDMNDTAPSLNHPSSAVVSVCCCLAMKANARYVSDTSRKGLHHKTSRHTSESIDEGDRLASPNHSFISASIHPSAHAIKA</sequence>
<dbReference type="EMBL" id="HBGB01054078">
    <property type="protein sequence ID" value="CAD9076554.1"/>
    <property type="molecule type" value="Transcribed_RNA"/>
</dbReference>
<organism evidence="2">
    <name type="scientific">Vitrella brassicaformis</name>
    <dbReference type="NCBI Taxonomy" id="1169539"/>
    <lineage>
        <taxon>Eukaryota</taxon>
        <taxon>Sar</taxon>
        <taxon>Alveolata</taxon>
        <taxon>Colpodellida</taxon>
        <taxon>Vitrellaceae</taxon>
        <taxon>Vitrella</taxon>
    </lineage>
</organism>
<dbReference type="AlphaFoldDB" id="A0A7S1KKH1"/>
<feature type="region of interest" description="Disordered" evidence="1">
    <location>
        <begin position="1"/>
        <end position="24"/>
    </location>
</feature>
<gene>
    <name evidence="2" type="ORF">VBRA1451_LOCUS31642</name>
</gene>